<dbReference type="InterPro" id="IPR028203">
    <property type="entry name" value="PSII_CF48-like_dom"/>
</dbReference>
<dbReference type="OrthoDB" id="9813892at2"/>
<comment type="caution">
    <text evidence="5">The sequence shown here is derived from an EMBL/GenBank/DDBJ whole genome shotgun (WGS) entry which is preliminary data.</text>
</comment>
<dbReference type="SUPFAM" id="SSF50939">
    <property type="entry name" value="Sialidases"/>
    <property type="match status" value="1"/>
</dbReference>
<dbReference type="CDD" id="cd15482">
    <property type="entry name" value="Sialidase_non-viral"/>
    <property type="match status" value="1"/>
</dbReference>
<evidence type="ECO:0000313" key="6">
    <source>
        <dbReference type="Proteomes" id="UP000260351"/>
    </source>
</evidence>
<feature type="signal peptide" evidence="3">
    <location>
        <begin position="1"/>
        <end position="20"/>
    </location>
</feature>
<evidence type="ECO:0000259" key="4">
    <source>
        <dbReference type="Pfam" id="PF14870"/>
    </source>
</evidence>
<name>A0A3E1K7Y0_9GAMM</name>
<evidence type="ECO:0000256" key="3">
    <source>
        <dbReference type="SAM" id="SignalP"/>
    </source>
</evidence>
<feature type="chain" id="PRO_5017680811" description="Photosynthesis system II assembly factor Ycf48/Hcf136-like domain-containing protein" evidence="3">
    <location>
        <begin position="21"/>
        <end position="354"/>
    </location>
</feature>
<feature type="domain" description="Photosynthesis system II assembly factor Ycf48/Hcf136-like" evidence="4">
    <location>
        <begin position="29"/>
        <end position="109"/>
    </location>
</feature>
<dbReference type="Proteomes" id="UP000260351">
    <property type="component" value="Unassembled WGS sequence"/>
</dbReference>
<gene>
    <name evidence="5" type="ORF">DZC52_08635</name>
</gene>
<protein>
    <recommendedName>
        <fullName evidence="4">Photosynthesis system II assembly factor Ycf48/Hcf136-like domain-containing protein</fullName>
    </recommendedName>
</protein>
<dbReference type="PANTHER" id="PTHR47199:SF2">
    <property type="entry name" value="PHOTOSYSTEM II STABILITY_ASSEMBLY FACTOR HCF136, CHLOROPLASTIC"/>
    <property type="match status" value="1"/>
</dbReference>
<dbReference type="InterPro" id="IPR015943">
    <property type="entry name" value="WD40/YVTN_repeat-like_dom_sf"/>
</dbReference>
<dbReference type="GO" id="GO:0009523">
    <property type="term" value="C:photosystem II"/>
    <property type="evidence" value="ECO:0007669"/>
    <property type="project" value="UniProtKB-KW"/>
</dbReference>
<dbReference type="GO" id="GO:0015979">
    <property type="term" value="P:photosynthesis"/>
    <property type="evidence" value="ECO:0007669"/>
    <property type="project" value="UniProtKB-KW"/>
</dbReference>
<proteinExistence type="predicted"/>
<evidence type="ECO:0000256" key="2">
    <source>
        <dbReference type="ARBA" id="ARBA00023276"/>
    </source>
</evidence>
<organism evidence="5 6">
    <name type="scientific">Wenzhouxiangella sediminis</name>
    <dbReference type="NCBI Taxonomy" id="1792836"/>
    <lineage>
        <taxon>Bacteria</taxon>
        <taxon>Pseudomonadati</taxon>
        <taxon>Pseudomonadota</taxon>
        <taxon>Gammaproteobacteria</taxon>
        <taxon>Chromatiales</taxon>
        <taxon>Wenzhouxiangellaceae</taxon>
        <taxon>Wenzhouxiangella</taxon>
    </lineage>
</organism>
<accession>A0A3E1K7Y0</accession>
<dbReference type="InterPro" id="IPR036278">
    <property type="entry name" value="Sialidase_sf"/>
</dbReference>
<keyword evidence="2" id="KW-0604">Photosystem II</keyword>
<evidence type="ECO:0000313" key="5">
    <source>
        <dbReference type="EMBL" id="RFF30136.1"/>
    </source>
</evidence>
<keyword evidence="3" id="KW-0732">Signal</keyword>
<keyword evidence="1" id="KW-0602">Photosynthesis</keyword>
<dbReference type="RefSeq" id="WP_116650737.1">
    <property type="nucleotide sequence ID" value="NZ_QUZK01000037.1"/>
</dbReference>
<dbReference type="PANTHER" id="PTHR47199">
    <property type="entry name" value="PHOTOSYSTEM II STABILITY/ASSEMBLY FACTOR HCF136, CHLOROPLASTIC"/>
    <property type="match status" value="1"/>
</dbReference>
<dbReference type="Pfam" id="PF14870">
    <property type="entry name" value="PSII_BNR"/>
    <property type="match status" value="1"/>
</dbReference>
<dbReference type="Gene3D" id="2.130.10.10">
    <property type="entry name" value="YVTN repeat-like/Quinoprotein amine dehydrogenase"/>
    <property type="match status" value="2"/>
</dbReference>
<evidence type="ECO:0000256" key="1">
    <source>
        <dbReference type="ARBA" id="ARBA00022531"/>
    </source>
</evidence>
<sequence length="354" mass="38898">MSLFKQFALALLLLPVLLQAQEIEPRPAERVPLADESLILDVTRAGERYVAVGARGHVLLSSDGKEWEQAEEVPVRATLTRVEFVGGRLWAVGHDTTIIHSTDLGRTWTLQHFKPLWDGPISEQPLLDVHFFDANRGLAVGAYGLIMQTDDAGRSWTATHMSEVMTSEAIEWEQPEPEEEMDQGEDPGDQFYDASQDFDRGCYEFMECHLNAILALDDRRVMIAAEGGYGFRSEDGGQSWESFRFPYPGSMFGLLPATGGVMAYGLRGHVQMTNDFGDTWEELDTGVNATLHGGAVNPDGFPILVGAGATVLTYNPHSGAFEVSQDRLGSDYASVAFAEDGQMILAGEDGLKYE</sequence>
<keyword evidence="6" id="KW-1185">Reference proteome</keyword>
<dbReference type="AlphaFoldDB" id="A0A3E1K7Y0"/>
<reference evidence="5 6" key="1">
    <citation type="submission" date="2018-08" db="EMBL/GenBank/DDBJ databases">
        <title>Wenzhouxiangella salilacus sp. nov., a novel bacterium isolated from a saline lake in Xinjiang Province, China.</title>
        <authorList>
            <person name="Han S."/>
        </authorList>
    </citation>
    <scope>NUCLEOTIDE SEQUENCE [LARGE SCALE GENOMIC DNA]</scope>
    <source>
        <strain evidence="5 6">XDB06</strain>
    </source>
</reference>
<dbReference type="EMBL" id="QUZK01000037">
    <property type="protein sequence ID" value="RFF30136.1"/>
    <property type="molecule type" value="Genomic_DNA"/>
</dbReference>